<reference evidence="1 2" key="1">
    <citation type="submission" date="2019-06" db="EMBL/GenBank/DDBJ databases">
        <title>Draft genome of Aliikangiella marina GYP-15.</title>
        <authorList>
            <person name="Wang G."/>
        </authorList>
    </citation>
    <scope>NUCLEOTIDE SEQUENCE [LARGE SCALE GENOMIC DNA]</scope>
    <source>
        <strain evidence="1 2">GYP-15</strain>
    </source>
</reference>
<evidence type="ECO:0000313" key="2">
    <source>
        <dbReference type="Proteomes" id="UP000317839"/>
    </source>
</evidence>
<sequence>MTINYSQPAHLDKPALAALQALEKELGTTLVAYEEPEIAELTDEQLKKIQSLEECLGSTVIAYKQ</sequence>
<evidence type="ECO:0000313" key="1">
    <source>
        <dbReference type="EMBL" id="TQV76750.1"/>
    </source>
</evidence>
<protein>
    <submittedName>
        <fullName evidence="1">Uncharacterized protein</fullName>
    </submittedName>
</protein>
<dbReference type="EMBL" id="VIKR01000001">
    <property type="protein sequence ID" value="TQV76750.1"/>
    <property type="molecule type" value="Genomic_DNA"/>
</dbReference>
<name>A0A545THP2_9GAMM</name>
<keyword evidence="2" id="KW-1185">Reference proteome</keyword>
<comment type="caution">
    <text evidence="1">The sequence shown here is derived from an EMBL/GenBank/DDBJ whole genome shotgun (WGS) entry which is preliminary data.</text>
</comment>
<proteinExistence type="predicted"/>
<dbReference type="RefSeq" id="WP_142888110.1">
    <property type="nucleotide sequence ID" value="NZ_VIKR01000001.1"/>
</dbReference>
<organism evidence="1 2">
    <name type="scientific">Aliikangiella marina</name>
    <dbReference type="NCBI Taxonomy" id="1712262"/>
    <lineage>
        <taxon>Bacteria</taxon>
        <taxon>Pseudomonadati</taxon>
        <taxon>Pseudomonadota</taxon>
        <taxon>Gammaproteobacteria</taxon>
        <taxon>Oceanospirillales</taxon>
        <taxon>Pleioneaceae</taxon>
        <taxon>Aliikangiella</taxon>
    </lineage>
</organism>
<accession>A0A545THP2</accession>
<dbReference type="AlphaFoldDB" id="A0A545THP2"/>
<gene>
    <name evidence="1" type="ORF">FLL45_01980</name>
</gene>
<dbReference type="Proteomes" id="UP000317839">
    <property type="component" value="Unassembled WGS sequence"/>
</dbReference>